<gene>
    <name evidence="1" type="primary">Dper\GL25478</name>
    <name evidence="1" type="ORF">Dper_GL25478</name>
</gene>
<dbReference type="PANTHER" id="PTHR38681:SF1">
    <property type="entry name" value="RETROVIRUS-RELATED POL POLYPROTEIN FROM TRANSPOSON 412-LIKE PROTEIN"/>
    <property type="match status" value="1"/>
</dbReference>
<dbReference type="PANTHER" id="PTHR38681">
    <property type="entry name" value="RETROVIRUS-RELATED POL POLYPROTEIN FROM TRANSPOSON 412-LIKE PROTEIN-RELATED"/>
    <property type="match status" value="1"/>
</dbReference>
<dbReference type="Gene3D" id="3.30.420.10">
    <property type="entry name" value="Ribonuclease H-like superfamily/Ribonuclease H"/>
    <property type="match status" value="1"/>
</dbReference>
<organism evidence="2">
    <name type="scientific">Drosophila persimilis</name>
    <name type="common">Fruit fly</name>
    <dbReference type="NCBI Taxonomy" id="7234"/>
    <lineage>
        <taxon>Eukaryota</taxon>
        <taxon>Metazoa</taxon>
        <taxon>Ecdysozoa</taxon>
        <taxon>Arthropoda</taxon>
        <taxon>Hexapoda</taxon>
        <taxon>Insecta</taxon>
        <taxon>Pterygota</taxon>
        <taxon>Neoptera</taxon>
        <taxon>Endopterygota</taxon>
        <taxon>Diptera</taxon>
        <taxon>Brachycera</taxon>
        <taxon>Muscomorpha</taxon>
        <taxon>Ephydroidea</taxon>
        <taxon>Drosophilidae</taxon>
        <taxon>Drosophila</taxon>
        <taxon>Sophophora</taxon>
    </lineage>
</organism>
<accession>B4HBG1</accession>
<reference evidence="1 2" key="1">
    <citation type="journal article" date="2007" name="Nature">
        <title>Evolution of genes and genomes on the Drosophila phylogeny.</title>
        <authorList>
            <consortium name="Drosophila 12 Genomes Consortium"/>
            <person name="Clark A.G."/>
            <person name="Eisen M.B."/>
            <person name="Smith D.R."/>
            <person name="Bergman C.M."/>
            <person name="Oliver B."/>
            <person name="Markow T.A."/>
            <person name="Kaufman T.C."/>
            <person name="Kellis M."/>
            <person name="Gelbart W."/>
            <person name="Iyer V.N."/>
            <person name="Pollard D.A."/>
            <person name="Sackton T.B."/>
            <person name="Larracuente A.M."/>
            <person name="Singh N.D."/>
            <person name="Abad J.P."/>
            <person name="Abt D.N."/>
            <person name="Adryan B."/>
            <person name="Aguade M."/>
            <person name="Akashi H."/>
            <person name="Anderson W.W."/>
            <person name="Aquadro C.F."/>
            <person name="Ardell D.H."/>
            <person name="Arguello R."/>
            <person name="Artieri C.G."/>
            <person name="Barbash D.A."/>
            <person name="Barker D."/>
            <person name="Barsanti P."/>
            <person name="Batterham P."/>
            <person name="Batzoglou S."/>
            <person name="Begun D."/>
            <person name="Bhutkar A."/>
            <person name="Blanco E."/>
            <person name="Bosak S.A."/>
            <person name="Bradley R.K."/>
            <person name="Brand A.D."/>
            <person name="Brent M.R."/>
            <person name="Brooks A.N."/>
            <person name="Brown R.H."/>
            <person name="Butlin R.K."/>
            <person name="Caggese C."/>
            <person name="Calvi B.R."/>
            <person name="Bernardo de Carvalho A."/>
            <person name="Caspi A."/>
            <person name="Castrezana S."/>
            <person name="Celniker S.E."/>
            <person name="Chang J.L."/>
            <person name="Chapple C."/>
            <person name="Chatterji S."/>
            <person name="Chinwalla A."/>
            <person name="Civetta A."/>
            <person name="Clifton S.W."/>
            <person name="Comeron J.M."/>
            <person name="Costello J.C."/>
            <person name="Coyne J.A."/>
            <person name="Daub J."/>
            <person name="David R.G."/>
            <person name="Delcher A.L."/>
            <person name="Delehaunty K."/>
            <person name="Do C.B."/>
            <person name="Ebling H."/>
            <person name="Edwards K."/>
            <person name="Eickbush T."/>
            <person name="Evans J.D."/>
            <person name="Filipski A."/>
            <person name="Findeiss S."/>
            <person name="Freyhult E."/>
            <person name="Fulton L."/>
            <person name="Fulton R."/>
            <person name="Garcia A.C."/>
            <person name="Gardiner A."/>
            <person name="Garfield D.A."/>
            <person name="Garvin B.E."/>
            <person name="Gibson G."/>
            <person name="Gilbert D."/>
            <person name="Gnerre S."/>
            <person name="Godfrey J."/>
            <person name="Good R."/>
            <person name="Gotea V."/>
            <person name="Gravely B."/>
            <person name="Greenberg A.J."/>
            <person name="Griffiths-Jones S."/>
            <person name="Gross S."/>
            <person name="Guigo R."/>
            <person name="Gustafson E.A."/>
            <person name="Haerty W."/>
            <person name="Hahn M.W."/>
            <person name="Halligan D.L."/>
            <person name="Halpern A.L."/>
            <person name="Halter G.M."/>
            <person name="Han M.V."/>
            <person name="Heger A."/>
            <person name="Hillier L."/>
            <person name="Hinrichs A.S."/>
            <person name="Holmes I."/>
            <person name="Hoskins R.A."/>
            <person name="Hubisz M.J."/>
            <person name="Hultmark D."/>
            <person name="Huntley M.A."/>
            <person name="Jaffe D.B."/>
            <person name="Jagadeeshan S."/>
            <person name="Jeck W.R."/>
            <person name="Johnson J."/>
            <person name="Jones C.D."/>
            <person name="Jordan W.C."/>
            <person name="Karpen G.H."/>
            <person name="Kataoka E."/>
            <person name="Keightley P.D."/>
            <person name="Kheradpour P."/>
            <person name="Kirkness E.F."/>
            <person name="Koerich L.B."/>
            <person name="Kristiansen K."/>
            <person name="Kudrna D."/>
            <person name="Kulathinal R.J."/>
            <person name="Kumar S."/>
            <person name="Kwok R."/>
            <person name="Lander E."/>
            <person name="Langley C.H."/>
            <person name="Lapoint R."/>
            <person name="Lazzaro B.P."/>
            <person name="Lee S.J."/>
            <person name="Levesque L."/>
            <person name="Li R."/>
            <person name="Lin C.F."/>
            <person name="Lin M.F."/>
            <person name="Lindblad-Toh K."/>
            <person name="Llopart A."/>
            <person name="Long M."/>
            <person name="Low L."/>
            <person name="Lozovsky E."/>
            <person name="Lu J."/>
            <person name="Luo M."/>
            <person name="Machado C.A."/>
            <person name="Makalowski W."/>
            <person name="Marzo M."/>
            <person name="Matsuda M."/>
            <person name="Matzkin L."/>
            <person name="McAllister B."/>
            <person name="McBride C.S."/>
            <person name="McKernan B."/>
            <person name="McKernan K."/>
            <person name="Mendez-Lago M."/>
            <person name="Minx P."/>
            <person name="Mollenhauer M.U."/>
            <person name="Montooth K."/>
            <person name="Mount S.M."/>
            <person name="Mu X."/>
            <person name="Myers E."/>
            <person name="Negre B."/>
            <person name="Newfeld S."/>
            <person name="Nielsen R."/>
            <person name="Noor M.A."/>
            <person name="O'Grady P."/>
            <person name="Pachter L."/>
            <person name="Papaceit M."/>
            <person name="Parisi M.J."/>
            <person name="Parisi M."/>
            <person name="Parts L."/>
            <person name="Pedersen J.S."/>
            <person name="Pesole G."/>
            <person name="Phillippy A.M."/>
            <person name="Ponting C.P."/>
            <person name="Pop M."/>
            <person name="Porcelli D."/>
            <person name="Powell J.R."/>
            <person name="Prohaska S."/>
            <person name="Pruitt K."/>
            <person name="Puig M."/>
            <person name="Quesneville H."/>
            <person name="Ram K.R."/>
            <person name="Rand D."/>
            <person name="Rasmussen M.D."/>
            <person name="Reed L.K."/>
            <person name="Reenan R."/>
            <person name="Reily A."/>
            <person name="Remington K.A."/>
            <person name="Rieger T.T."/>
            <person name="Ritchie M.G."/>
            <person name="Robin C."/>
            <person name="Rogers Y.H."/>
            <person name="Rohde C."/>
            <person name="Rozas J."/>
            <person name="Rubenfield M.J."/>
            <person name="Ruiz A."/>
            <person name="Russo S."/>
            <person name="Salzberg S.L."/>
            <person name="Sanchez-Gracia A."/>
            <person name="Saranga D.J."/>
            <person name="Sato H."/>
            <person name="Schaeffer S.W."/>
            <person name="Schatz M.C."/>
            <person name="Schlenke T."/>
            <person name="Schwartz R."/>
            <person name="Segarra C."/>
            <person name="Singh R.S."/>
            <person name="Sirot L."/>
            <person name="Sirota M."/>
            <person name="Sisneros N.B."/>
            <person name="Smith C.D."/>
            <person name="Smith T.F."/>
            <person name="Spieth J."/>
            <person name="Stage D.E."/>
            <person name="Stark A."/>
            <person name="Stephan W."/>
            <person name="Strausberg R.L."/>
            <person name="Strempel S."/>
            <person name="Sturgill D."/>
            <person name="Sutton G."/>
            <person name="Sutton G.G."/>
            <person name="Tao W."/>
            <person name="Teichmann S."/>
            <person name="Tobari Y.N."/>
            <person name="Tomimura Y."/>
            <person name="Tsolas J.M."/>
            <person name="Valente V.L."/>
            <person name="Venter E."/>
            <person name="Venter J.C."/>
            <person name="Vicario S."/>
            <person name="Vieira F.G."/>
            <person name="Vilella A.J."/>
            <person name="Villasante A."/>
            <person name="Walenz B."/>
            <person name="Wang J."/>
            <person name="Wasserman M."/>
            <person name="Watts T."/>
            <person name="Wilson D."/>
            <person name="Wilson R.K."/>
            <person name="Wing R.A."/>
            <person name="Wolfner M.F."/>
            <person name="Wong A."/>
            <person name="Wong G.K."/>
            <person name="Wu C.I."/>
            <person name="Wu G."/>
            <person name="Yamamoto D."/>
            <person name="Yang H.P."/>
            <person name="Yang S.P."/>
            <person name="Yorke J.A."/>
            <person name="Yoshida K."/>
            <person name="Zdobnov E."/>
            <person name="Zhang P."/>
            <person name="Zhang Y."/>
            <person name="Zimin A.V."/>
            <person name="Baldwin J."/>
            <person name="Abdouelleil A."/>
            <person name="Abdulkadir J."/>
            <person name="Abebe A."/>
            <person name="Abera B."/>
            <person name="Abreu J."/>
            <person name="Acer S.C."/>
            <person name="Aftuck L."/>
            <person name="Alexander A."/>
            <person name="An P."/>
            <person name="Anderson E."/>
            <person name="Anderson S."/>
            <person name="Arachi H."/>
            <person name="Azer M."/>
            <person name="Bachantsang P."/>
            <person name="Barry A."/>
            <person name="Bayul T."/>
            <person name="Berlin A."/>
            <person name="Bessette D."/>
            <person name="Bloom T."/>
            <person name="Blye J."/>
            <person name="Boguslavskiy L."/>
            <person name="Bonnet C."/>
            <person name="Boukhgalter B."/>
            <person name="Bourzgui I."/>
            <person name="Brown A."/>
            <person name="Cahill P."/>
            <person name="Channer S."/>
            <person name="Cheshatsang Y."/>
            <person name="Chuda L."/>
            <person name="Citroen M."/>
            <person name="Collymore A."/>
            <person name="Cooke P."/>
            <person name="Costello M."/>
            <person name="D'Aco K."/>
            <person name="Daza R."/>
            <person name="De Haan G."/>
            <person name="DeGray S."/>
            <person name="DeMaso C."/>
            <person name="Dhargay N."/>
            <person name="Dooley K."/>
            <person name="Dooley E."/>
            <person name="Doricent M."/>
            <person name="Dorje P."/>
            <person name="Dorjee K."/>
            <person name="Dupes A."/>
            <person name="Elong R."/>
            <person name="Falk J."/>
            <person name="Farina A."/>
            <person name="Faro S."/>
            <person name="Ferguson D."/>
            <person name="Fisher S."/>
            <person name="Foley C.D."/>
            <person name="Franke A."/>
            <person name="Friedrich D."/>
            <person name="Gadbois L."/>
            <person name="Gearin G."/>
            <person name="Gearin C.R."/>
            <person name="Giannoukos G."/>
            <person name="Goode T."/>
            <person name="Graham J."/>
            <person name="Grandbois E."/>
            <person name="Grewal S."/>
            <person name="Gyaltsen K."/>
            <person name="Hafez N."/>
            <person name="Hagos B."/>
            <person name="Hall J."/>
            <person name="Henson C."/>
            <person name="Hollinger A."/>
            <person name="Honan T."/>
            <person name="Huard M.D."/>
            <person name="Hughes L."/>
            <person name="Hurhula B."/>
            <person name="Husby M.E."/>
            <person name="Kamat A."/>
            <person name="Kanga B."/>
            <person name="Kashin S."/>
            <person name="Khazanovich D."/>
            <person name="Kisner P."/>
            <person name="Lance K."/>
            <person name="Lara M."/>
            <person name="Lee W."/>
            <person name="Lennon N."/>
            <person name="Letendre F."/>
            <person name="LeVine R."/>
            <person name="Lipovsky A."/>
            <person name="Liu X."/>
            <person name="Liu J."/>
            <person name="Liu S."/>
            <person name="Lokyitsang T."/>
            <person name="Lokyitsang Y."/>
            <person name="Lubonja R."/>
            <person name="Lui A."/>
            <person name="MacDonald P."/>
            <person name="Magnisalis V."/>
            <person name="Maru K."/>
            <person name="Matthews C."/>
            <person name="McCusker W."/>
            <person name="McDonough S."/>
            <person name="Mehta T."/>
            <person name="Meldrim J."/>
            <person name="Meneus L."/>
            <person name="Mihai O."/>
            <person name="Mihalev A."/>
            <person name="Mihova T."/>
            <person name="Mittelman R."/>
            <person name="Mlenga V."/>
            <person name="Montmayeur A."/>
            <person name="Mulrain L."/>
            <person name="Navidi A."/>
            <person name="Naylor J."/>
            <person name="Negash T."/>
            <person name="Nguyen T."/>
            <person name="Nguyen N."/>
            <person name="Nicol R."/>
            <person name="Norbu C."/>
            <person name="Norbu N."/>
            <person name="Novod N."/>
            <person name="O'Neill B."/>
            <person name="Osman S."/>
            <person name="Markiewicz E."/>
            <person name="Oyono O.L."/>
            <person name="Patti C."/>
            <person name="Phunkhang P."/>
            <person name="Pierre F."/>
            <person name="Priest M."/>
            <person name="Raghuraman S."/>
            <person name="Rege F."/>
            <person name="Reyes R."/>
            <person name="Rise C."/>
            <person name="Rogov P."/>
            <person name="Ross K."/>
            <person name="Ryan E."/>
            <person name="Settipalli S."/>
            <person name="Shea T."/>
            <person name="Sherpa N."/>
            <person name="Shi L."/>
            <person name="Shih D."/>
            <person name="Sparrow T."/>
            <person name="Spaulding J."/>
            <person name="Stalker J."/>
            <person name="Stange-Thomann N."/>
            <person name="Stavropoulos S."/>
            <person name="Stone C."/>
            <person name="Strader C."/>
            <person name="Tesfaye S."/>
            <person name="Thomson T."/>
            <person name="Thoulutsang Y."/>
            <person name="Thoulutsang D."/>
            <person name="Topham K."/>
            <person name="Topping I."/>
            <person name="Tsamla T."/>
            <person name="Vassiliev H."/>
            <person name="Vo A."/>
            <person name="Wangchuk T."/>
            <person name="Wangdi T."/>
            <person name="Weiand M."/>
            <person name="Wilkinson J."/>
            <person name="Wilson A."/>
            <person name="Yadav S."/>
            <person name="Young G."/>
            <person name="Yu Q."/>
            <person name="Zembek L."/>
            <person name="Zhong D."/>
            <person name="Zimmer A."/>
            <person name="Zwirko Z."/>
            <person name="Jaffe D.B."/>
            <person name="Alvarez P."/>
            <person name="Brockman W."/>
            <person name="Butler J."/>
            <person name="Chin C."/>
            <person name="Gnerre S."/>
            <person name="Grabherr M."/>
            <person name="Kleber M."/>
            <person name="Mauceli E."/>
            <person name="MacCallum I."/>
        </authorList>
    </citation>
    <scope>NUCLEOTIDE SEQUENCE [LARGE SCALE GENOMIC DNA]</scope>
    <source>
        <strain evidence="2">MSH-3 / Tucson 14011-0111.49</strain>
    </source>
</reference>
<dbReference type="GO" id="GO:0003676">
    <property type="term" value="F:nucleic acid binding"/>
    <property type="evidence" value="ECO:0007669"/>
    <property type="project" value="InterPro"/>
</dbReference>
<evidence type="ECO:0000313" key="2">
    <source>
        <dbReference type="Proteomes" id="UP000008744"/>
    </source>
</evidence>
<sequence>MLGMIERWHRSMKASFMCQPDVPWIKLLPTVMLRLRTCFKESIKASAAEMLYGCMLRLPNEYFYEVDVASEPLDFASQFRRSYRWYSQLQLRITSSPNSSCLRIFTIVLMSLFGLML</sequence>
<protein>
    <submittedName>
        <fullName evidence="1">GL25478</fullName>
    </submittedName>
</protein>
<proteinExistence type="predicted"/>
<dbReference type="EMBL" id="CH479255">
    <property type="protein sequence ID" value="EDW38727.1"/>
    <property type="molecule type" value="Genomic_DNA"/>
</dbReference>
<keyword evidence="2" id="KW-1185">Reference proteome</keyword>
<dbReference type="HOGENOM" id="CLU_2087315_0_0_1"/>
<dbReference type="Proteomes" id="UP000008744">
    <property type="component" value="Unassembled WGS sequence"/>
</dbReference>
<dbReference type="AlphaFoldDB" id="B4HBG1"/>
<dbReference type="InterPro" id="IPR036397">
    <property type="entry name" value="RNaseH_sf"/>
</dbReference>
<evidence type="ECO:0000313" key="1">
    <source>
        <dbReference type="EMBL" id="EDW38727.1"/>
    </source>
</evidence>
<name>B4HBG1_DROPE</name>